<protein>
    <recommendedName>
        <fullName evidence="3">Transposase IS4-like domain-containing protein</fullName>
    </recommendedName>
</protein>
<evidence type="ECO:0000313" key="1">
    <source>
        <dbReference type="EMBL" id="RZB32289.1"/>
    </source>
</evidence>
<dbReference type="AlphaFoldDB" id="A0A8B3S2U7"/>
<accession>A0A8B3S2U7</accession>
<dbReference type="EMBL" id="RPGO01000009">
    <property type="protein sequence ID" value="RZB32289.1"/>
    <property type="molecule type" value="Genomic_DNA"/>
</dbReference>
<comment type="caution">
    <text evidence="1">The sequence shown here is derived from an EMBL/GenBank/DDBJ whole genome shotgun (WGS) entry which is preliminary data.</text>
</comment>
<dbReference type="SUPFAM" id="SSF53098">
    <property type="entry name" value="Ribonuclease H-like"/>
    <property type="match status" value="1"/>
</dbReference>
<evidence type="ECO:0000313" key="2">
    <source>
        <dbReference type="Proteomes" id="UP000291831"/>
    </source>
</evidence>
<evidence type="ECO:0008006" key="3">
    <source>
        <dbReference type="Google" id="ProtNLM"/>
    </source>
</evidence>
<gene>
    <name evidence="1" type="ORF">AEth_00612</name>
</gene>
<dbReference type="InterPro" id="IPR012337">
    <property type="entry name" value="RNaseH-like_sf"/>
</dbReference>
<dbReference type="Proteomes" id="UP000291831">
    <property type="component" value="Unassembled WGS sequence"/>
</dbReference>
<proteinExistence type="predicted"/>
<name>A0A8B3S2U7_9EURY</name>
<reference evidence="2" key="1">
    <citation type="submission" date="2019-01" db="EMBL/GenBank/DDBJ databases">
        <title>Anaerobic oxidation of ethane by archaea from a marine hydrocarbon seep.</title>
        <authorList>
            <person name="Musat F."/>
        </authorList>
    </citation>
    <scope>NUCLEOTIDE SEQUENCE [LARGE SCALE GENOMIC DNA]</scope>
</reference>
<sequence>MTFVVNINKTVLRGETTLALLKQIFDKRSDKSYDWAFATNQSSINPDHIIASYKKRWRIETSFRVQDEACIMSKSKDVSIRFFYFAYEQVLQLLWVVLYKNEVSFKVFMLDMYEECTSAI</sequence>
<organism evidence="1 2">
    <name type="scientific">Candidatus Argoarchaeum ethanivorans</name>
    <dbReference type="NCBI Taxonomy" id="2608793"/>
    <lineage>
        <taxon>Archaea</taxon>
        <taxon>Methanobacteriati</taxon>
        <taxon>Methanobacteriota</taxon>
        <taxon>Stenosarchaea group</taxon>
        <taxon>Methanomicrobia</taxon>
        <taxon>Methanosarcinales</taxon>
        <taxon>Methanosarcinales incertae sedis</taxon>
        <taxon>GOM Arc I cluster</taxon>
        <taxon>Candidatus Argoarchaeum</taxon>
    </lineage>
</organism>